<keyword evidence="3 6" id="KW-0378">Hydrolase</keyword>
<evidence type="ECO:0000313" key="6">
    <source>
        <dbReference type="EMBL" id="RZN64957.1"/>
    </source>
</evidence>
<name>A0A520KSR1_METT2</name>
<dbReference type="InterPro" id="IPR051453">
    <property type="entry name" value="MBL_Glyoxalase_II"/>
</dbReference>
<dbReference type="Gene3D" id="3.60.15.10">
    <property type="entry name" value="Ribonuclease Z/Hydroxyacylglutathione hydrolase-like"/>
    <property type="match status" value="1"/>
</dbReference>
<evidence type="ECO:0000256" key="4">
    <source>
        <dbReference type="ARBA" id="ARBA00022833"/>
    </source>
</evidence>
<evidence type="ECO:0000313" key="7">
    <source>
        <dbReference type="Proteomes" id="UP000317158"/>
    </source>
</evidence>
<dbReference type="CDD" id="cd06262">
    <property type="entry name" value="metallo-hydrolase-like_MBL-fold"/>
    <property type="match status" value="1"/>
</dbReference>
<dbReference type="GO" id="GO:0046872">
    <property type="term" value="F:metal ion binding"/>
    <property type="evidence" value="ECO:0007669"/>
    <property type="project" value="UniProtKB-KW"/>
</dbReference>
<dbReference type="PANTHER" id="PTHR46233:SF3">
    <property type="entry name" value="HYDROXYACYLGLUTATHIONE HYDROLASE GLOC"/>
    <property type="match status" value="1"/>
</dbReference>
<protein>
    <submittedName>
        <fullName evidence="6">MBL fold metallo-hydrolase</fullName>
    </submittedName>
</protein>
<dbReference type="SUPFAM" id="SSF56281">
    <property type="entry name" value="Metallo-hydrolase/oxidoreductase"/>
    <property type="match status" value="1"/>
</dbReference>
<dbReference type="InterPro" id="IPR036866">
    <property type="entry name" value="RibonucZ/Hydroxyglut_hydro"/>
</dbReference>
<dbReference type="Pfam" id="PF00753">
    <property type="entry name" value="Lactamase_B"/>
    <property type="match status" value="1"/>
</dbReference>
<dbReference type="SMART" id="SM00849">
    <property type="entry name" value="Lactamase_B"/>
    <property type="match status" value="1"/>
</dbReference>
<dbReference type="GO" id="GO:0016787">
    <property type="term" value="F:hydrolase activity"/>
    <property type="evidence" value="ECO:0007669"/>
    <property type="project" value="UniProtKB-KW"/>
</dbReference>
<dbReference type="Proteomes" id="UP000317158">
    <property type="component" value="Unassembled WGS sequence"/>
</dbReference>
<sequence>MRLIDEVYIYPERGFLDCNTYVVGDAIIDPGSPAYLKNKIKEMDQDKIDIDDIRYIINTHLHPDHSGGNEDFAKEFKAKIAVYEEVKQYYSYYDQLFEKNIKLNDIEIDVLHTPGHSPESISLYIPKKKVLLCGDLVFKQGVGRVDLIGGNAEKLKESINSVSNLDIEYLLPGHDSIIQGSDNVKKNFLYIKKSYFWLL</sequence>
<dbReference type="EMBL" id="RXIF01000004">
    <property type="protein sequence ID" value="RZN64957.1"/>
    <property type="molecule type" value="Genomic_DNA"/>
</dbReference>
<keyword evidence="4" id="KW-0862">Zinc</keyword>
<feature type="domain" description="Metallo-beta-lactamase" evidence="5">
    <location>
        <begin position="17"/>
        <end position="174"/>
    </location>
</feature>
<dbReference type="AlphaFoldDB" id="A0A520KSR1"/>
<comment type="caution">
    <text evidence="6">The sequence shown here is derived from an EMBL/GenBank/DDBJ whole genome shotgun (WGS) entry which is preliminary data.</text>
</comment>
<evidence type="ECO:0000256" key="2">
    <source>
        <dbReference type="ARBA" id="ARBA00022723"/>
    </source>
</evidence>
<accession>A0A520KSR1</accession>
<reference evidence="6 7" key="1">
    <citation type="journal article" date="2019" name="Nat. Microbiol.">
        <title>Wide diversity of methane and short-chain alkane metabolisms in uncultured archaea.</title>
        <authorList>
            <person name="Borrel G."/>
            <person name="Adam P.S."/>
            <person name="McKay L.J."/>
            <person name="Chen L.X."/>
            <person name="Sierra-Garcia I.N."/>
            <person name="Sieber C.M."/>
            <person name="Letourneur Q."/>
            <person name="Ghozlane A."/>
            <person name="Andersen G.L."/>
            <person name="Li W.J."/>
            <person name="Hallam S.J."/>
            <person name="Muyzer G."/>
            <person name="de Oliveira V.M."/>
            <person name="Inskeep W.P."/>
            <person name="Banfield J.F."/>
            <person name="Gribaldo S."/>
        </authorList>
    </citation>
    <scope>NUCLEOTIDE SEQUENCE [LARGE SCALE GENOMIC DNA]</scope>
    <source>
        <strain evidence="6">NM1a</strain>
    </source>
</reference>
<keyword evidence="2" id="KW-0479">Metal-binding</keyword>
<gene>
    <name evidence="6" type="ORF">EF806_02635</name>
</gene>
<comment type="cofactor">
    <cofactor evidence="1">
        <name>Zn(2+)</name>
        <dbReference type="ChEBI" id="CHEBI:29105"/>
    </cofactor>
</comment>
<dbReference type="PANTHER" id="PTHR46233">
    <property type="entry name" value="HYDROXYACYLGLUTATHIONE HYDROLASE GLOC"/>
    <property type="match status" value="1"/>
</dbReference>
<evidence type="ECO:0000256" key="3">
    <source>
        <dbReference type="ARBA" id="ARBA00022801"/>
    </source>
</evidence>
<dbReference type="InterPro" id="IPR001279">
    <property type="entry name" value="Metallo-B-lactamas"/>
</dbReference>
<evidence type="ECO:0000256" key="1">
    <source>
        <dbReference type="ARBA" id="ARBA00001947"/>
    </source>
</evidence>
<proteinExistence type="predicted"/>
<evidence type="ECO:0000259" key="5">
    <source>
        <dbReference type="SMART" id="SM00849"/>
    </source>
</evidence>
<organism evidence="6 7">
    <name type="scientific">Methanoliparum thermophilum</name>
    <dbReference type="NCBI Taxonomy" id="2491083"/>
    <lineage>
        <taxon>Archaea</taxon>
        <taxon>Methanobacteriati</taxon>
        <taxon>Methanobacteriota</taxon>
        <taxon>Candidatus Methanoliparia</taxon>
        <taxon>Candidatus Methanoliparales</taxon>
        <taxon>Candidatus Methanoliparaceae</taxon>
        <taxon>Candidatus Methanoliparum</taxon>
    </lineage>
</organism>